<dbReference type="InterPro" id="IPR029045">
    <property type="entry name" value="ClpP/crotonase-like_dom_sf"/>
</dbReference>
<comment type="similarity">
    <text evidence="1">Belongs to the peptidase S49 family.</text>
</comment>
<dbReference type="Gene3D" id="3.90.226.10">
    <property type="entry name" value="2-enoyl-CoA Hydratase, Chain A, domain 1"/>
    <property type="match status" value="1"/>
</dbReference>
<dbReference type="Proteomes" id="UP000192923">
    <property type="component" value="Unassembled WGS sequence"/>
</dbReference>
<dbReference type="PANTHER" id="PTHR42987:SF4">
    <property type="entry name" value="PROTEASE SOHB-RELATED"/>
    <property type="match status" value="1"/>
</dbReference>
<dbReference type="InterPro" id="IPR002142">
    <property type="entry name" value="Peptidase_S49"/>
</dbReference>
<dbReference type="GO" id="GO:0008233">
    <property type="term" value="F:peptidase activity"/>
    <property type="evidence" value="ECO:0007669"/>
    <property type="project" value="UniProtKB-KW"/>
</dbReference>
<sequence>MTESHTRILAAIQAELWAITPEALHQVIAIAQGFGEAPEAVAAKLGRPLENTQSMTRRGDVAVLPITGPIFRYANLFTQVSGATSIQTLATDFGAAMGDPTVKAIVLEVDSPGGMVAGVSEFAAMVRDATSVKPVIGYVSHMAASACYWITAAASEIVVADTALLGSIGTVTRANIRKDDGSVEIVSSQSPDKRLDPGTDAGRAKMQATVDSLAQVFVEAVGRYRGVSTDTVLSDFGKGGILVGADAVKAGMADRVGSLEGILRRF</sequence>
<dbReference type="GO" id="GO:0006508">
    <property type="term" value="P:proteolysis"/>
    <property type="evidence" value="ECO:0007669"/>
    <property type="project" value="UniProtKB-KW"/>
</dbReference>
<evidence type="ECO:0000259" key="2">
    <source>
        <dbReference type="Pfam" id="PF01343"/>
    </source>
</evidence>
<reference evidence="3 4" key="1">
    <citation type="submission" date="2016-12" db="EMBL/GenBank/DDBJ databases">
        <authorList>
            <person name="Song W.-J."/>
            <person name="Kurnit D.M."/>
        </authorList>
    </citation>
    <scope>NUCLEOTIDE SEQUENCE [LARGE SCALE GENOMIC DNA]</scope>
    <source>
        <strain evidence="3 4">175</strain>
    </source>
</reference>
<gene>
    <name evidence="3" type="ORF">SAMN02949497_3238</name>
</gene>
<keyword evidence="4" id="KW-1185">Reference proteome</keyword>
<dbReference type="CDD" id="cd07022">
    <property type="entry name" value="S49_Sppa_36K_type"/>
    <property type="match status" value="1"/>
</dbReference>
<dbReference type="OrthoDB" id="6999246at2"/>
<dbReference type="InterPro" id="IPR033855">
    <property type="entry name" value="Protein_C"/>
</dbReference>
<organism evidence="3 4">
    <name type="scientific">Methylomagnum ishizawai</name>
    <dbReference type="NCBI Taxonomy" id="1760988"/>
    <lineage>
        <taxon>Bacteria</taxon>
        <taxon>Pseudomonadati</taxon>
        <taxon>Pseudomonadota</taxon>
        <taxon>Gammaproteobacteria</taxon>
        <taxon>Methylococcales</taxon>
        <taxon>Methylococcaceae</taxon>
        <taxon>Methylomagnum</taxon>
    </lineage>
</organism>
<dbReference type="EMBL" id="FXAM01000001">
    <property type="protein sequence ID" value="SMF95862.1"/>
    <property type="molecule type" value="Genomic_DNA"/>
</dbReference>
<dbReference type="AlphaFoldDB" id="A0A1Y6D5N6"/>
<evidence type="ECO:0000313" key="3">
    <source>
        <dbReference type="EMBL" id="SMF95862.1"/>
    </source>
</evidence>
<feature type="domain" description="Peptidase S49" evidence="2">
    <location>
        <begin position="130"/>
        <end position="263"/>
    </location>
</feature>
<dbReference type="RefSeq" id="WP_085214447.1">
    <property type="nucleotide sequence ID" value="NZ_FXAM01000001.1"/>
</dbReference>
<keyword evidence="3" id="KW-0378">Hydrolase</keyword>
<dbReference type="Pfam" id="PF01343">
    <property type="entry name" value="Peptidase_S49"/>
    <property type="match status" value="1"/>
</dbReference>
<dbReference type="STRING" id="1760988.SAMN02949497_3238"/>
<dbReference type="PANTHER" id="PTHR42987">
    <property type="entry name" value="PEPTIDASE S49"/>
    <property type="match status" value="1"/>
</dbReference>
<protein>
    <submittedName>
        <fullName evidence="3">Serine protease, ClpP class</fullName>
    </submittedName>
</protein>
<proteinExistence type="inferred from homology"/>
<evidence type="ECO:0000313" key="4">
    <source>
        <dbReference type="Proteomes" id="UP000192923"/>
    </source>
</evidence>
<name>A0A1Y6D5N6_9GAMM</name>
<accession>A0A1Y6D5N6</accession>
<dbReference type="SUPFAM" id="SSF52096">
    <property type="entry name" value="ClpP/crotonase"/>
    <property type="match status" value="1"/>
</dbReference>
<evidence type="ECO:0000256" key="1">
    <source>
        <dbReference type="ARBA" id="ARBA00008683"/>
    </source>
</evidence>
<keyword evidence="3" id="KW-0645">Protease</keyword>